<accession>A0A0M2NNE9</accession>
<dbReference type="Proteomes" id="UP000034076">
    <property type="component" value="Unassembled WGS sequence"/>
</dbReference>
<organism evidence="2 3">
    <name type="scientific">Christensenella hongkongensis</name>
    <dbReference type="NCBI Taxonomy" id="270498"/>
    <lineage>
        <taxon>Bacteria</taxon>
        <taxon>Bacillati</taxon>
        <taxon>Bacillota</taxon>
        <taxon>Clostridia</taxon>
        <taxon>Christensenellales</taxon>
        <taxon>Christensenellaceae</taxon>
        <taxon>Christensenella</taxon>
    </lineage>
</organism>
<dbReference type="EMBL" id="LAYJ01000053">
    <property type="protein sequence ID" value="KKI51947.1"/>
    <property type="molecule type" value="Genomic_DNA"/>
</dbReference>
<evidence type="ECO:0000259" key="1">
    <source>
        <dbReference type="PROSITE" id="PS50943"/>
    </source>
</evidence>
<dbReference type="AlphaFoldDB" id="A0A0M2NNE9"/>
<reference evidence="2 3" key="1">
    <citation type="submission" date="2015-04" db="EMBL/GenBank/DDBJ databases">
        <title>Draft genome sequence of bacteremic isolate Catabacter hongkongensis type strain HKU16T.</title>
        <authorList>
            <person name="Lau S.K."/>
            <person name="Teng J.L."/>
            <person name="Huang Y."/>
            <person name="Curreem S.O."/>
            <person name="Tsui S.K."/>
            <person name="Woo P.C."/>
        </authorList>
    </citation>
    <scope>NUCLEOTIDE SEQUENCE [LARGE SCALE GENOMIC DNA]</scope>
    <source>
        <strain evidence="2 3">HKU16</strain>
    </source>
</reference>
<proteinExistence type="predicted"/>
<evidence type="ECO:0000313" key="2">
    <source>
        <dbReference type="EMBL" id="KKI51947.1"/>
    </source>
</evidence>
<dbReference type="PROSITE" id="PS50943">
    <property type="entry name" value="HTH_CROC1"/>
    <property type="match status" value="1"/>
</dbReference>
<gene>
    <name evidence="2" type="ORF">CHK_0630</name>
</gene>
<comment type="caution">
    <text evidence="2">The sequence shown here is derived from an EMBL/GenBank/DDBJ whole genome shotgun (WGS) entry which is preliminary data.</text>
</comment>
<dbReference type="STRING" id="270498.CHK_0630"/>
<name>A0A0M2NNE9_9FIRM</name>
<dbReference type="InterPro" id="IPR001387">
    <property type="entry name" value="Cro/C1-type_HTH"/>
</dbReference>
<keyword evidence="3" id="KW-1185">Reference proteome</keyword>
<sequence>MQLLNINLDKNAIQRIEARLRLVTDIELRAFAQIFNTTTDELLK</sequence>
<protein>
    <recommendedName>
        <fullName evidence="1">HTH cro/C1-type domain-containing protein</fullName>
    </recommendedName>
</protein>
<evidence type="ECO:0000313" key="3">
    <source>
        <dbReference type="Proteomes" id="UP000034076"/>
    </source>
</evidence>
<feature type="domain" description="HTH cro/C1-type" evidence="1">
    <location>
        <begin position="6"/>
        <end position="42"/>
    </location>
</feature>